<keyword evidence="3" id="KW-1185">Reference proteome</keyword>
<dbReference type="RefSeq" id="WP_173139068.1">
    <property type="nucleotide sequence ID" value="NZ_CBCSGW010000004.1"/>
</dbReference>
<accession>A0ABX2FCU7</accession>
<dbReference type="CDD" id="cd04301">
    <property type="entry name" value="NAT_SF"/>
    <property type="match status" value="1"/>
</dbReference>
<comment type="caution">
    <text evidence="2">The sequence shown here is derived from an EMBL/GenBank/DDBJ whole genome shotgun (WGS) entry which is preliminary data.</text>
</comment>
<evidence type="ECO:0000313" key="3">
    <source>
        <dbReference type="Proteomes" id="UP000763557"/>
    </source>
</evidence>
<gene>
    <name evidence="2" type="ORF">GC106_64450</name>
</gene>
<dbReference type="EMBL" id="JAAATY010000025">
    <property type="protein sequence ID" value="NRN69189.1"/>
    <property type="molecule type" value="Genomic_DNA"/>
</dbReference>
<dbReference type="PROSITE" id="PS51186">
    <property type="entry name" value="GNAT"/>
    <property type="match status" value="1"/>
</dbReference>
<reference evidence="2 3" key="1">
    <citation type="submission" date="2020-01" db="EMBL/GenBank/DDBJ databases">
        <title>Kibdelosporangium persica a novel Actinomycetes from a hot desert in Iran.</title>
        <authorList>
            <person name="Safaei N."/>
            <person name="Zaburannyi N."/>
            <person name="Mueller R."/>
            <person name="Wink J."/>
        </authorList>
    </citation>
    <scope>NUCLEOTIDE SEQUENCE [LARGE SCALE GENOMIC DNA]</scope>
    <source>
        <strain evidence="2 3">4NS15</strain>
    </source>
</reference>
<dbReference type="Gene3D" id="3.40.630.30">
    <property type="match status" value="1"/>
</dbReference>
<feature type="domain" description="N-acetyltransferase" evidence="1">
    <location>
        <begin position="11"/>
        <end position="190"/>
    </location>
</feature>
<protein>
    <submittedName>
        <fullName evidence="2">GNAT family N-acetyltransferase</fullName>
    </submittedName>
</protein>
<evidence type="ECO:0000259" key="1">
    <source>
        <dbReference type="PROSITE" id="PS51186"/>
    </source>
</evidence>
<organism evidence="2 3">
    <name type="scientific">Kibdelosporangium persicum</name>
    <dbReference type="NCBI Taxonomy" id="2698649"/>
    <lineage>
        <taxon>Bacteria</taxon>
        <taxon>Bacillati</taxon>
        <taxon>Actinomycetota</taxon>
        <taxon>Actinomycetes</taxon>
        <taxon>Pseudonocardiales</taxon>
        <taxon>Pseudonocardiaceae</taxon>
        <taxon>Kibdelosporangium</taxon>
    </lineage>
</organism>
<sequence>MNSLPTAPDDIEYVHLGPDEALAHLDALSDVYLSVYSETPYNWGDEQVELFRQRFAGQVKDPGFDLVAARVTESDQIVGFIFGVTLRPTTPWWHNLITEVPPDLVDERPGRTFAVVELVVLSSWRRRGIARHLHDLLLAGRTEERATLTVLPAAAPAQHAYRVWGWHKVAQKRNPLPGSPIFDVMIKQLD</sequence>
<proteinExistence type="predicted"/>
<dbReference type="InterPro" id="IPR000182">
    <property type="entry name" value="GNAT_dom"/>
</dbReference>
<name>A0ABX2FCU7_9PSEU</name>
<dbReference type="SUPFAM" id="SSF55729">
    <property type="entry name" value="Acyl-CoA N-acyltransferases (Nat)"/>
    <property type="match status" value="1"/>
</dbReference>
<dbReference type="Proteomes" id="UP000763557">
    <property type="component" value="Unassembled WGS sequence"/>
</dbReference>
<dbReference type="InterPro" id="IPR016181">
    <property type="entry name" value="Acyl_CoA_acyltransferase"/>
</dbReference>
<evidence type="ECO:0000313" key="2">
    <source>
        <dbReference type="EMBL" id="NRN69189.1"/>
    </source>
</evidence>
<dbReference type="Pfam" id="PF00583">
    <property type="entry name" value="Acetyltransf_1"/>
    <property type="match status" value="1"/>
</dbReference>